<evidence type="ECO:0000259" key="2">
    <source>
        <dbReference type="SMART" id="SM00306"/>
    </source>
</evidence>
<dbReference type="CDD" id="cd00081">
    <property type="entry name" value="Hint"/>
    <property type="match status" value="1"/>
</dbReference>
<dbReference type="InterPro" id="IPR036844">
    <property type="entry name" value="Hint_dom_sf"/>
</dbReference>
<evidence type="ECO:0000313" key="3">
    <source>
        <dbReference type="EMBL" id="AID18300.1"/>
    </source>
</evidence>
<dbReference type="InterPro" id="IPR006141">
    <property type="entry name" value="Intein_N"/>
</dbReference>
<dbReference type="SUPFAM" id="SSF51294">
    <property type="entry name" value="Hedgehog/intein (Hint) domain"/>
    <property type="match status" value="1"/>
</dbReference>
<dbReference type="PROSITE" id="PS50817">
    <property type="entry name" value="INTEIN_N_TER"/>
    <property type="match status" value="1"/>
</dbReference>
<evidence type="ECO:0000256" key="1">
    <source>
        <dbReference type="SAM" id="MobiDB-lite"/>
    </source>
</evidence>
<feature type="region of interest" description="Disordered" evidence="1">
    <location>
        <begin position="964"/>
        <end position="1007"/>
    </location>
</feature>
<organism evidence="3 4">
    <name type="scientific">Mycobacterium phage Willis</name>
    <dbReference type="NCBI Taxonomy" id="1486404"/>
    <lineage>
        <taxon>Viruses</taxon>
        <taxon>Duplodnaviria</taxon>
        <taxon>Heunggongvirae</taxon>
        <taxon>Uroviricota</taxon>
        <taxon>Caudoviricetes</taxon>
        <taxon>Ceeclamvirinae</taxon>
        <taxon>Bixzunavirus</taxon>
        <taxon>Bixzunavirus Bxz1</taxon>
    </lineage>
</organism>
<gene>
    <name evidence="3" type="primary">254</name>
    <name evidence="3" type="ORF">PBI_WILLIS_254</name>
</gene>
<protein>
    <submittedName>
        <fullName evidence="3">Terminase</fullName>
    </submittedName>
</protein>
<accession>A0A068CDA6</accession>
<dbReference type="SMART" id="SM00306">
    <property type="entry name" value="HintN"/>
    <property type="match status" value="1"/>
</dbReference>
<dbReference type="EMBL" id="KJ595575">
    <property type="protein sequence ID" value="AID18300.1"/>
    <property type="molecule type" value="Genomic_DNA"/>
</dbReference>
<evidence type="ECO:0000313" key="4">
    <source>
        <dbReference type="Proteomes" id="UP000027390"/>
    </source>
</evidence>
<feature type="compositionally biased region" description="Basic and acidic residues" evidence="1">
    <location>
        <begin position="964"/>
        <end position="985"/>
    </location>
</feature>
<dbReference type="GO" id="GO:0016539">
    <property type="term" value="P:intein-mediated protein splicing"/>
    <property type="evidence" value="ECO:0007669"/>
    <property type="project" value="InterPro"/>
</dbReference>
<feature type="compositionally biased region" description="Basic and acidic residues" evidence="1">
    <location>
        <begin position="653"/>
        <end position="662"/>
    </location>
</feature>
<dbReference type="Proteomes" id="UP000027390">
    <property type="component" value="Segment"/>
</dbReference>
<dbReference type="InterPro" id="IPR003587">
    <property type="entry name" value="Hint_dom_N"/>
</dbReference>
<name>A0A068CDA6_9CAUD</name>
<feature type="domain" description="Hint" evidence="2">
    <location>
        <begin position="287"/>
        <end position="407"/>
    </location>
</feature>
<proteinExistence type="predicted"/>
<feature type="region of interest" description="Disordered" evidence="1">
    <location>
        <begin position="635"/>
        <end position="662"/>
    </location>
</feature>
<reference evidence="3 4" key="1">
    <citation type="submission" date="2014-03" db="EMBL/GenBank/DDBJ databases">
        <authorList>
            <person name="Churilla B.M."/>
            <person name="Abrahim M.R."/>
            <person name="Burke K.A."/>
            <person name="Yu V.J."/>
            <person name="Adkins N.L."/>
            <person name="Cohen K.L."/>
            <person name="Colicchio M.A."/>
            <person name="Fasoranti T.O."/>
            <person name="Genkil J.S."/>
            <person name="Kramer Z.J."/>
            <person name="Prout A.K."/>
            <person name="Schafer C.E."/>
            <person name="Schwarz A.G."/>
            <person name="Tish M."/>
            <person name="Vispute N."/>
            <person name="Wilkes K.E."/>
            <person name="Williams C.R."/>
            <person name="Xiao X."/>
            <person name="Yoder B.A."/>
            <person name="Lapin J.S."/>
            <person name="Ott C.T."/>
            <person name="Walburn T.D."/>
            <person name="Bradley K.W."/>
            <person name="Clarke D.Q."/>
            <person name="Lewis M.F."/>
            <person name="Barker L.P."/>
            <person name="Bailey C."/>
            <person name="Asai D.J."/>
            <person name="Bowman C.A."/>
            <person name="Russell D.A."/>
            <person name="Pope W.H."/>
            <person name="Jacobs-Sera D."/>
            <person name="Hendrix R.W."/>
            <person name="Hatfull G.F."/>
        </authorList>
    </citation>
    <scope>NUCLEOTIDE SEQUENCE [LARGE SCALE GENOMIC DNA]</scope>
</reference>
<sequence length="1007" mass="113484">MALKRDDDNLPNFRPLDSFREAVRNGRPWDSIVDFVVHPSFCGRMLYPRQMTLLKLIYLETETMTDYDLTVIGEWADGFKNRAQPIGVQPDIMDRVKLLKSLGYTHFPHIQMVLGRRASKGIMGGIVTTERIAYLYSLGSWQQHYNQVPGQVAEIQVVAPSLNLSVTRQFKDIRNTVMDCKYLREHIVGDKITEFFIRTPGDEQTIIENKLSGVDSDREIASIVCKAATATSTSGRGGTGFVNCYDEYAHMLTGTGSAKTGEEIYDAFQPALDQFGKDAMTYLASSPYCLAPDTRVLTEDLRWVPVGSVRAGDRLVGFDEHIPGGKGSYRAWRQSIVLSAQEIQAPRYEIVTESGKRIVSTGAHTWLSRKPAAKGRGKNRGSGALTPILRWWRTDELRPGDEIKTMGVDPWETDESREAGYLAGFMDGEGHLSGQTGCSTGVSSLGYAQNHGAVADTVEKLIRDRGYDLASYPHQAGKLGHYRIAGGFPEVLRFLGTIRPVRLLEKFPEKFYGGRISVGRDKGIDRVVSVTPVEDGPVVALETSTKTLVAEGLLTHNSKIGKFYELYQQGSVTLPEYNAREGKLETTSFAERAASQDIDEEEASATVAEPTFLIVQLPSWELYKDYDKSHQIPMLPGKRRTFPHWPGPIQYKPDPKGTPDERVQERRRLRNPDKFKVERGGQFATVQDAYLDENKVDQMFLPPSWRDPLFPQDRGKLSTLYRAHADPSRTNANFGFCIAHLEDAPPDEHGYVWPHVIIDVLKVWKPQDFPEHTLDYVQVTEELDAYLTRFPTIEKMSYDQFNSAGLISHQKRKFTNIRILQQTFTEQQNQDRFEKFKSALNLGWVHCYRDDFAEDGQSLLELELKFLQEKISGSKIKVDKQDIGPVQTKDLADCVMVVVTDLLHASLDRWYASLSKMSGGSTNAAGLKSGREMERHSIFQANQAEHRAATATMDPMSRYFADQAAREERKAERAAQNRATLERNKLSRAQRNMGYGAPPGRTRGRFQ</sequence>
<dbReference type="Gene3D" id="2.170.16.10">
    <property type="entry name" value="Hedgehog/Intein (Hint) domain"/>
    <property type="match status" value="1"/>
</dbReference>